<keyword evidence="4" id="KW-1185">Reference proteome</keyword>
<proteinExistence type="inferred from homology"/>
<gene>
    <name evidence="3" type="ORF">GCM10007940_04340</name>
</gene>
<accession>A0AA37SMM8</accession>
<dbReference type="InterPro" id="IPR013538">
    <property type="entry name" value="ASHA1/2-like_C"/>
</dbReference>
<feature type="domain" description="Activator of Hsp90 ATPase homologue 1/2-like C-terminal" evidence="2">
    <location>
        <begin position="18"/>
        <end position="134"/>
    </location>
</feature>
<dbReference type="InterPro" id="IPR023393">
    <property type="entry name" value="START-like_dom_sf"/>
</dbReference>
<dbReference type="Gene3D" id="3.30.530.20">
    <property type="match status" value="1"/>
</dbReference>
<dbReference type="Pfam" id="PF08327">
    <property type="entry name" value="AHSA1"/>
    <property type="match status" value="1"/>
</dbReference>
<dbReference type="SUPFAM" id="SSF55961">
    <property type="entry name" value="Bet v1-like"/>
    <property type="match status" value="1"/>
</dbReference>
<dbReference type="Proteomes" id="UP001156666">
    <property type="component" value="Unassembled WGS sequence"/>
</dbReference>
<evidence type="ECO:0000313" key="4">
    <source>
        <dbReference type="Proteomes" id="UP001156666"/>
    </source>
</evidence>
<dbReference type="RefSeq" id="WP_235294603.1">
    <property type="nucleotide sequence ID" value="NZ_BSOH01000001.1"/>
</dbReference>
<reference evidence="3" key="2">
    <citation type="submission" date="2023-01" db="EMBL/GenBank/DDBJ databases">
        <title>Draft genome sequence of Portibacter lacus strain NBRC 108769.</title>
        <authorList>
            <person name="Sun Q."/>
            <person name="Mori K."/>
        </authorList>
    </citation>
    <scope>NUCLEOTIDE SEQUENCE</scope>
    <source>
        <strain evidence="3">NBRC 108769</strain>
    </source>
</reference>
<comment type="similarity">
    <text evidence="1">Belongs to the AHA1 family.</text>
</comment>
<sequence>MKAKSFTIYHNLVINGSKKDVFEAISDPNHLVNWWPLKCSGEVKLGGVYRLFFSEEYDWLAKVVYFDPYNTFELSMIKSDEDWATTSFKYELVEKKGKLWLNFSHEGWETENDHFKHSSYCWAMLLNGLKNYVEKGSIIPFVDRA</sequence>
<organism evidence="3 4">
    <name type="scientific">Portibacter lacus</name>
    <dbReference type="NCBI Taxonomy" id="1099794"/>
    <lineage>
        <taxon>Bacteria</taxon>
        <taxon>Pseudomonadati</taxon>
        <taxon>Bacteroidota</taxon>
        <taxon>Saprospiria</taxon>
        <taxon>Saprospirales</taxon>
        <taxon>Haliscomenobacteraceae</taxon>
        <taxon>Portibacter</taxon>
    </lineage>
</organism>
<evidence type="ECO:0000313" key="3">
    <source>
        <dbReference type="EMBL" id="GLR15819.1"/>
    </source>
</evidence>
<dbReference type="EMBL" id="BSOH01000001">
    <property type="protein sequence ID" value="GLR15819.1"/>
    <property type="molecule type" value="Genomic_DNA"/>
</dbReference>
<protein>
    <recommendedName>
        <fullName evidence="2">Activator of Hsp90 ATPase homologue 1/2-like C-terminal domain-containing protein</fullName>
    </recommendedName>
</protein>
<name>A0AA37SMM8_9BACT</name>
<reference evidence="3" key="1">
    <citation type="journal article" date="2014" name="Int. J. Syst. Evol. Microbiol.">
        <title>Complete genome sequence of Corynebacterium casei LMG S-19264T (=DSM 44701T), isolated from a smear-ripened cheese.</title>
        <authorList>
            <consortium name="US DOE Joint Genome Institute (JGI-PGF)"/>
            <person name="Walter F."/>
            <person name="Albersmeier A."/>
            <person name="Kalinowski J."/>
            <person name="Ruckert C."/>
        </authorList>
    </citation>
    <scope>NUCLEOTIDE SEQUENCE</scope>
    <source>
        <strain evidence="3">NBRC 108769</strain>
    </source>
</reference>
<dbReference type="AlphaFoldDB" id="A0AA37SMM8"/>
<evidence type="ECO:0000256" key="1">
    <source>
        <dbReference type="ARBA" id="ARBA00006817"/>
    </source>
</evidence>
<dbReference type="CDD" id="cd07814">
    <property type="entry name" value="SRPBCC_CalC_Aha1-like"/>
    <property type="match status" value="1"/>
</dbReference>
<comment type="caution">
    <text evidence="3">The sequence shown here is derived from an EMBL/GenBank/DDBJ whole genome shotgun (WGS) entry which is preliminary data.</text>
</comment>
<evidence type="ECO:0000259" key="2">
    <source>
        <dbReference type="Pfam" id="PF08327"/>
    </source>
</evidence>